<accession>B0CX33</accession>
<dbReference type="GeneID" id="6071393"/>
<dbReference type="RefSeq" id="XP_001876103.1">
    <property type="nucleotide sequence ID" value="XM_001876068.1"/>
</dbReference>
<evidence type="ECO:0000256" key="1">
    <source>
        <dbReference type="SAM" id="MobiDB-lite"/>
    </source>
</evidence>
<evidence type="ECO:0000313" key="4">
    <source>
        <dbReference type="Proteomes" id="UP000001194"/>
    </source>
</evidence>
<dbReference type="OrthoDB" id="5592585at2759"/>
<dbReference type="KEGG" id="lbc:LACBIDRAFT_292427"/>
<sequence>MADEERSTTTCLHISDGSNKYCPLSFLVTGIPRNRYWGFSKWTMRVCRMSLHRYMEKSVENDSGSAPSCLWASHLTEILRNPGLDFTVKPAPSGIEKPISSLSSGTPIHDNFKPGKWMPINGASEPKTMLNGENSSNSQSNAYQWNLLDARQNYSLPHLDIVEAREIPELFVEFVNDTMRSSYLPEPRNKPLPLWLVYMDCQFEGEVNLSRKPAWRKEAPSHYDVWVFSLPCSLRIFTETQLDSRDANFESTFQVPAQFCNANDGNVHVMRTKIRTVIVATQATMSATQDSAVLYAIYSVLSFCLSNRVRFTRPRLPTNQSRESKEDMRRQLERELRGLWVGPMPVQEFMDDFLPSSDINPMPEVPTDLIRSLPLTGDRTMPTKMAAIIQHAGLFPGLKVVDTSDHHDNNADDHEKLRPDMSVYLSKVTTSKNVAQFEAEELMFELKPPSTPAHPFEDPKPTANAEQLAEHPFETNTDAGIFCRGQIVSYFTEWFSRQHRTHGFLVYVANDGMRFIRADRSGAIVSRSFDWRQEPEIFAEFLWRFAHLTPEQRGRDTTVRPATTREKGLAHLNLRPWESKKERPIIVLRVPEDDQGGYREVIAWGAMADADSLIGRATRAWPVYDLKLKKVVFLNDSWRSLVVGMEKESEILSDLNNAGVRNVPKLICGDDIDTHLTLTQEYISKPWNAGGTGITSRVQHRFLEDFVGKHLCHFTSSKQPMQAVYDAFIAHQDAYEKCGVLHRDVSGNNVMMKDDGGGILNDWDQARRVADMASGPRQLFRSGTWHFMSVLLLENPDKLQDLQDDIESFVYVVLFNVLRYGRGKRSLLFDLGELGLDFAVVDNTPLQHWLLFAFGAAGEWLSYASLRTRKYLQARGMRRAIRQKYIGSSKLSVDQPQPDTADPLDTTEHLLFHDHRILEAAWRSILDEGDWPQDDGPVDNLSISSLMKRTRDDDLFELEFGSPLKKHRALSTPYATSAPTPALQNFLEWLSILHLIEELRKSRVQCDFLGQNVSPPNLPSQDVNNSRRHRRCRYPLSENAGLLFFRSDKDDAAGWIDLSNPTSPKLQALLEACDPVLKDNDTHPKAWKLDNPNFSTRFDVLDAGIVEHVRSKLAKGGFVPLERVRAELRELNVHGPGSFSGPHEYNPTPNTFGVLIVVFPTTHEGGTLHLRRKANKWTFDLFTHSDTALIKYIAFYNAVEHDLSPITSGYRVSLIYNLYHDNPPLPTGPLRGDGVTEEEAKLRQKLSALIENLDFLPDGGYLGFGLRYQYPIKSESSDLGSLVGALKGSDAIIKRVADELNMNAQLKLVYEDDDDEDTSDSEDYEDEDEDEDREEFSRTRWLLLDDANQYPESMLEDDGPARVSVASSGGVILCNPDEKLKPIKDSQGRPVKPRQVYWVTPLTKFSRVKNAFATYGNQASVGYTYGDLCLMVEQKGEPQGTFT</sequence>
<dbReference type="SUPFAM" id="SSF56112">
    <property type="entry name" value="Protein kinase-like (PK-like)"/>
    <property type="match status" value="1"/>
</dbReference>
<evidence type="ECO:0000313" key="3">
    <source>
        <dbReference type="EMBL" id="EDR13605.1"/>
    </source>
</evidence>
<feature type="compositionally biased region" description="Acidic residues" evidence="1">
    <location>
        <begin position="1311"/>
        <end position="1334"/>
    </location>
</feature>
<keyword evidence="4" id="KW-1185">Reference proteome</keyword>
<feature type="domain" description="Fungal-type protein kinase" evidence="2">
    <location>
        <begin position="486"/>
        <end position="815"/>
    </location>
</feature>
<protein>
    <submittedName>
        <fullName evidence="3">Predicted protein</fullName>
    </submittedName>
</protein>
<dbReference type="EMBL" id="DS547093">
    <property type="protein sequence ID" value="EDR13605.1"/>
    <property type="molecule type" value="Genomic_DNA"/>
</dbReference>
<dbReference type="HOGENOM" id="CLU_251730_0_0_1"/>
<dbReference type="PANTHER" id="PTHR33099">
    <property type="entry name" value="FE2OG DIOXYGENASE DOMAIN-CONTAINING PROTEIN"/>
    <property type="match status" value="1"/>
</dbReference>
<feature type="region of interest" description="Disordered" evidence="1">
    <location>
        <begin position="1309"/>
        <end position="1336"/>
    </location>
</feature>
<dbReference type="InterPro" id="IPR040976">
    <property type="entry name" value="Pkinase_fungal"/>
</dbReference>
<gene>
    <name evidence="3" type="ORF">LACBIDRAFT_292427</name>
</gene>
<dbReference type="PANTHER" id="PTHR33099:SF14">
    <property type="entry name" value="PROLYL 4-HYDROXYLASE ALPHA SUBUNIT FE(2+) 2OG DIOXYGENASE DOMAIN-CONTAINING PROTEIN"/>
    <property type="match status" value="1"/>
</dbReference>
<dbReference type="InParanoid" id="B0CX33"/>
<evidence type="ECO:0000259" key="2">
    <source>
        <dbReference type="Pfam" id="PF17667"/>
    </source>
</evidence>
<dbReference type="InterPro" id="IPR011009">
    <property type="entry name" value="Kinase-like_dom_sf"/>
</dbReference>
<reference evidence="3 4" key="1">
    <citation type="journal article" date="2008" name="Nature">
        <title>The genome of Laccaria bicolor provides insights into mycorrhizal symbiosis.</title>
        <authorList>
            <person name="Martin F."/>
            <person name="Aerts A."/>
            <person name="Ahren D."/>
            <person name="Brun A."/>
            <person name="Danchin E.G.J."/>
            <person name="Duchaussoy F."/>
            <person name="Gibon J."/>
            <person name="Kohler A."/>
            <person name="Lindquist E."/>
            <person name="Pereda V."/>
            <person name="Salamov A."/>
            <person name="Shapiro H.J."/>
            <person name="Wuyts J."/>
            <person name="Blaudez D."/>
            <person name="Buee M."/>
            <person name="Brokstein P."/>
            <person name="Canbaeck B."/>
            <person name="Cohen D."/>
            <person name="Courty P.E."/>
            <person name="Coutinho P.M."/>
            <person name="Delaruelle C."/>
            <person name="Detter J.C."/>
            <person name="Deveau A."/>
            <person name="DiFazio S."/>
            <person name="Duplessis S."/>
            <person name="Fraissinet-Tachet L."/>
            <person name="Lucic E."/>
            <person name="Frey-Klett P."/>
            <person name="Fourrey C."/>
            <person name="Feussner I."/>
            <person name="Gay G."/>
            <person name="Grimwood J."/>
            <person name="Hoegger P.J."/>
            <person name="Jain P."/>
            <person name="Kilaru S."/>
            <person name="Labbe J."/>
            <person name="Lin Y.C."/>
            <person name="Legue V."/>
            <person name="Le Tacon F."/>
            <person name="Marmeisse R."/>
            <person name="Melayah D."/>
            <person name="Montanini B."/>
            <person name="Muratet M."/>
            <person name="Nehls U."/>
            <person name="Niculita-Hirzel H."/>
            <person name="Oudot-Le Secq M.P."/>
            <person name="Peter M."/>
            <person name="Quesneville H."/>
            <person name="Rajashekar B."/>
            <person name="Reich M."/>
            <person name="Rouhier N."/>
            <person name="Schmutz J."/>
            <person name="Yin T."/>
            <person name="Chalot M."/>
            <person name="Henrissat B."/>
            <person name="Kuees U."/>
            <person name="Lucas S."/>
            <person name="Van de Peer Y."/>
            <person name="Podila G.K."/>
            <person name="Polle A."/>
            <person name="Pukkila P.J."/>
            <person name="Richardson P.M."/>
            <person name="Rouze P."/>
            <person name="Sanders I.R."/>
            <person name="Stajich J.E."/>
            <person name="Tunlid A."/>
            <person name="Tuskan G."/>
            <person name="Grigoriev I.V."/>
        </authorList>
    </citation>
    <scope>NUCLEOTIDE SEQUENCE [LARGE SCALE GENOMIC DNA]</scope>
    <source>
        <strain evidence="4">S238N-H82 / ATCC MYA-4686</strain>
    </source>
</reference>
<proteinExistence type="predicted"/>
<organism evidence="4">
    <name type="scientific">Laccaria bicolor (strain S238N-H82 / ATCC MYA-4686)</name>
    <name type="common">Bicoloured deceiver</name>
    <name type="synonym">Laccaria laccata var. bicolor</name>
    <dbReference type="NCBI Taxonomy" id="486041"/>
    <lineage>
        <taxon>Eukaryota</taxon>
        <taxon>Fungi</taxon>
        <taxon>Dikarya</taxon>
        <taxon>Basidiomycota</taxon>
        <taxon>Agaricomycotina</taxon>
        <taxon>Agaricomycetes</taxon>
        <taxon>Agaricomycetidae</taxon>
        <taxon>Agaricales</taxon>
        <taxon>Agaricineae</taxon>
        <taxon>Hydnangiaceae</taxon>
        <taxon>Laccaria</taxon>
    </lineage>
</organism>
<name>B0CX33_LACBS</name>
<dbReference type="Pfam" id="PF17667">
    <property type="entry name" value="Pkinase_fungal"/>
    <property type="match status" value="1"/>
</dbReference>
<dbReference type="Gene3D" id="1.10.510.10">
    <property type="entry name" value="Transferase(Phosphotransferase) domain 1"/>
    <property type="match status" value="1"/>
</dbReference>
<dbReference type="Proteomes" id="UP000001194">
    <property type="component" value="Unassembled WGS sequence"/>
</dbReference>